<accession>A0A195D2A5</accession>
<dbReference type="EMBL" id="KQ977004">
    <property type="protein sequence ID" value="KYN06514.1"/>
    <property type="molecule type" value="Genomic_DNA"/>
</dbReference>
<dbReference type="STRING" id="456900.A0A195D2A5"/>
<proteinExistence type="predicted"/>
<feature type="compositionally biased region" description="Basic and acidic residues" evidence="1">
    <location>
        <begin position="181"/>
        <end position="217"/>
    </location>
</feature>
<evidence type="ECO:0008006" key="4">
    <source>
        <dbReference type="Google" id="ProtNLM"/>
    </source>
</evidence>
<gene>
    <name evidence="2" type="ORF">ALC62_02593</name>
</gene>
<organism evidence="2 3">
    <name type="scientific">Cyphomyrmex costatus</name>
    <dbReference type="NCBI Taxonomy" id="456900"/>
    <lineage>
        <taxon>Eukaryota</taxon>
        <taxon>Metazoa</taxon>
        <taxon>Ecdysozoa</taxon>
        <taxon>Arthropoda</taxon>
        <taxon>Hexapoda</taxon>
        <taxon>Insecta</taxon>
        <taxon>Pterygota</taxon>
        <taxon>Neoptera</taxon>
        <taxon>Endopterygota</taxon>
        <taxon>Hymenoptera</taxon>
        <taxon>Apocrita</taxon>
        <taxon>Aculeata</taxon>
        <taxon>Formicoidea</taxon>
        <taxon>Formicidae</taxon>
        <taxon>Myrmicinae</taxon>
        <taxon>Cyphomyrmex</taxon>
    </lineage>
</organism>
<protein>
    <recommendedName>
        <fullName evidence="4">Gem-associated protein 8</fullName>
    </recommendedName>
</protein>
<evidence type="ECO:0000256" key="1">
    <source>
        <dbReference type="SAM" id="MobiDB-lite"/>
    </source>
</evidence>
<evidence type="ECO:0000313" key="3">
    <source>
        <dbReference type="Proteomes" id="UP000078542"/>
    </source>
</evidence>
<dbReference type="Proteomes" id="UP000078542">
    <property type="component" value="Unassembled WGS sequence"/>
</dbReference>
<name>A0A195D2A5_9HYME</name>
<feature type="region of interest" description="Disordered" evidence="1">
    <location>
        <begin position="143"/>
        <end position="163"/>
    </location>
</feature>
<feature type="compositionally biased region" description="Acidic residues" evidence="1">
    <location>
        <begin position="152"/>
        <end position="163"/>
    </location>
</feature>
<sequence length="265" mass="31877">MKLAECDIAKRRKKWKRKRRLKRLKKRLCEQEVRFNASHWTAFPEYVTDARETLATGTMQADAFWKNYAVAQEWQKRHSITWWRSRCVALEHENKILRDKVRSLAQHRGYRDVQKDYNYHVDNDDDQEDNDNEDMEFNLTEDEDYNYHVDNDNDDDQEDNDNEDMEFNLTEDVLKFFETSERHKQELRRKRETEYSEAEHSETEHEMDNLEEQHLAEEPFVDAVESSQVKKEETDLLHNDASSKILAMKIAPQSTVERHEDTANS</sequence>
<feature type="region of interest" description="Disordered" evidence="1">
    <location>
        <begin position="181"/>
        <end position="243"/>
    </location>
</feature>
<dbReference type="AlphaFoldDB" id="A0A195D2A5"/>
<evidence type="ECO:0000313" key="2">
    <source>
        <dbReference type="EMBL" id="KYN06514.1"/>
    </source>
</evidence>
<reference evidence="2 3" key="1">
    <citation type="submission" date="2016-03" db="EMBL/GenBank/DDBJ databases">
        <title>Cyphomyrmex costatus WGS genome.</title>
        <authorList>
            <person name="Nygaard S."/>
            <person name="Hu H."/>
            <person name="Boomsma J."/>
            <person name="Zhang G."/>
        </authorList>
    </citation>
    <scope>NUCLEOTIDE SEQUENCE [LARGE SCALE GENOMIC DNA]</scope>
    <source>
        <strain evidence="2">MS0001</strain>
        <tissue evidence="2">Whole body</tissue>
    </source>
</reference>
<keyword evidence="3" id="KW-1185">Reference proteome</keyword>
<feature type="compositionally biased region" description="Basic and acidic residues" evidence="1">
    <location>
        <begin position="228"/>
        <end position="238"/>
    </location>
</feature>